<evidence type="ECO:0000259" key="5">
    <source>
        <dbReference type="SMART" id="SM01349"/>
    </source>
</evidence>
<sequence>MAQLSEELTNLLKQFQNKMFSVEIDERPKLFQEIKNVLMTNEGMNSQGFRGLTKLIAMTLVKYKDEKSQDLVNELIISMCRKNSDFSLEHFNAVFKALCTKELINAPPAKASVAAVVALNWTVSIATYSNHLSDVGKVEISKLIEFQSILYTLSLQTNNSKFVEKAYDTLKSYWLQKHDENNDIVKKYFDKFSKMEPTHYTFIMLLALLRYHLEEKSDCSFIDTHRKIYMDHFTKGLVTIKTKVDFHLYEVSNIYLNLLTENEVKSNLLPAIQRAMLRNPETILEGVEYIIQGLRFNVDENGLEIGKVLIQNLHSKVDSNRTYAVNGLKQLALKCSNQKTIETMLQNIFAILNGAEGKITVAEYRISLLQGAGNLSHNKVDTDALTKMMPFVADNFIKVIDADIQEKVICHGLEMFGLWSFFFTNQLDSKIVQWFKKGLSNKSQMVKISYLQWFLNCLHQTDVSSAADFKPDLLKIVEKASQNINQTPILCEGLAAACIILSITTVKEESLQSFWNIILDMKKEIFISEKFINNIASESLCNLLIMSEKLLNNFYADLKGEPIRLFKCIILASTSNNEKVRSKAIDTIQRLINNCNYGTMFAKNILNELTTLIEKSKITLENEEEIDENEHSISAVAIMNILFTICSSNYSNDKDIQSIINHAILAINHESIYSSNPELLEEILTLNQLKGDEFLVENWVELQEILLKDYKCNSMYQNSISAVLRLNSEITGSVIIYNIINMLKNVNAVGVSDEDYFTYLTPEGELYDKSVLPSNEEEKTAHIKRENKAYSYKEQLEEIQLRREIEAKKQKEGKSKEPQLTPKQKEAIKNQLEKENLIRAKLKSLNELLEKSISQIEACFNGNSKYLSLYYSTLLQIILRGLKSPLSALPLANLYYLLGNNLFKENTTVGKNISLATIRLLKPKCSLPDEWTKIEIEGLVNDIFANALQDEELYDEFNDCDEENSEEENGKSRNETFDAPTFAFVFEFLRLALVSEYVGQEELLFSIDMISRHAQMKGKTIEGDFNDFCHPKYLPTLEMLHLLSSLISNYDGQIQSQAVLAFLDVSEAISGANGRAEASSEEIKFMLNMLENSKEIVRDCAIRGLNKIADVLPNIEDNNELGLLILRRIWIAKHDISTEIQDLSEMLWTKNCFEIPSEFFEEILKDIVHEEGCIQKAAACSLVSILNEDKKNVNSVLDRLLEIYNEKLILVPPVLDQFNREIIPAIDLWSPRRGVAITISQISQFFDLETVEKIIQFMVSTGLRDREEIVHKEMLAASLSIVDQHGKECVTTLLPVFEDFLDKAPNNSEYDNIRQAVVILMGSLARHLDKDDKKIEPIVHRLLSALSTPSQQVQEAVANCIPHLIPSMKDQAPQIVKKLMNQLVKSDKYGERRGAAYGIAGLVKGLGILSLKQFDIMSKLTNHIQDKKNYKCREGALFAFEMLCSTLGRLFEPYIVHVLPHLLTCFGDNSIYVREAADETAKVVMRKLSAHGVKLVLPSLLIALDDESWRTKIAATELLGAMSHCAPKQLSSCLPSIVPKLMEILGDSHIKVQEAGGNALKMIGSVIKNPEIQAIVPILLKALEDPANKTSSCLQTLLKTKFVHFIDAPSLALIMPVVQRAFMDRSTETRKMAAQIIGNMYSLTDPKDLTPYLSNIMPGLKASLLDPVPEVRTVSARALGAMVKGMGETSVGENLLPWLMQTLTSEASPVDRSGAAQGLAEVVAGLGVEKLHQTMPEIIKTAERTDIAPHVKDGYILMFIYMPQAFQEEFIIYIGQIINPILKALADENEYVRDTALKAGQRIVNLYAESAITLLLPELETGLFDDNWRIRYSSVQLLGDLLYKISGVSGKMSTQTASEDDNFGTEQSHKAIIRHLGIERRNRVLAGLYMGRSDVSLMVRQAALHVWKVVVTNTPRTLREILPTLFSLLLGCLGSKVSDDKRQVAARTLGDLVRKLGERVLPEIIPILEKGLDSECDKQRQGVCIGLSEIMASTSREMVLTFVDSLVSTVRRALSDPLSDVRKAAARTFDSLHSAVGAKALDEILPSMLDSLSDPDPFVAECTLDGLKQIITIKSRVVLPYLVPQLTAPPVNTKALSILCQAGEGLTKYLPKILPSILESLAAVHGTPDEMKEMEYCQMIILAVSEEAGVRIIVDTLLEASKSKQIETKKAAASLLSAFCLNCSGDYSNHVAQLLHGLMLLLAEQDKEILVRAWDALNAVTKTLDSAQQINHVSDVRDAVKAAANTLPEKAEMPGFCLPKGIAPLLPVFREGILNGAPEEKECAAQGLGEVIALTSAASLQPSVVHITGPLIRILGDRFNSGVKAAVLETLSILLSKVGIMLKQFLPQLQTTFLKALNDPNRTVRMKSGVAVAELIKIHPKADPLFVEMHNGIKNADDSLIRETMLHALRGVLISNGEKMSELLKKQIYATLISMLNYSEDMTRLCVAGCLGSLTKWLLNDTLEDVLNNHIFNEDFGEDWSLRHGRTAALFVILKESPSIVVTTKYEAKIAKTIVACIQNEKVNIASNGVRAACYLIQYCQNESIPIPSTVLTAYVKSMNHISNEVKQLLAKTSIYLSKVVSQEKMTSDFLKALIPMLVNGTKEKNGYVKSNSEIALISILRLRNGDAVFQQVLSLLESGARDSLNEVATKVLYRALAMVSGKDENIDDTILT</sequence>
<dbReference type="Pfam" id="PF24993">
    <property type="entry name" value="GNC1_N"/>
    <property type="match status" value="1"/>
</dbReference>
<dbReference type="InterPro" id="IPR016024">
    <property type="entry name" value="ARM-type_fold"/>
</dbReference>
<evidence type="ECO:0000256" key="1">
    <source>
        <dbReference type="ARBA" id="ARBA00007366"/>
    </source>
</evidence>
<keyword evidence="3" id="KW-0677">Repeat</keyword>
<dbReference type="InterPro" id="IPR021133">
    <property type="entry name" value="HEAT_type_2"/>
</dbReference>
<dbReference type="PANTHER" id="PTHR23346">
    <property type="entry name" value="TRANSLATIONAL ACTIVATOR GCN1-RELATED"/>
    <property type="match status" value="1"/>
</dbReference>
<comment type="caution">
    <text evidence="6">The sequence shown here is derived from an EMBL/GenBank/DDBJ whole genome shotgun (WGS) entry which is preliminary data.</text>
</comment>
<dbReference type="FunFam" id="1.25.10.10:FF:000096">
    <property type="entry name" value="eIF-2-alpha kinase activator gcn1"/>
    <property type="match status" value="1"/>
</dbReference>
<dbReference type="FunFam" id="1.25.10.10:FF:000162">
    <property type="entry name" value="GCN1, eIF2 alpha kinase activator homolog"/>
    <property type="match status" value="1"/>
</dbReference>
<dbReference type="InterPro" id="IPR057546">
    <property type="entry name" value="HEAT_GCN1"/>
</dbReference>
<dbReference type="FunFam" id="1.25.10.10:FF:000090">
    <property type="entry name" value="eIF-2-alpha kinase activator GCN1"/>
    <property type="match status" value="1"/>
</dbReference>
<keyword evidence="2" id="KW-0597">Phosphoprotein</keyword>
<dbReference type="GO" id="GO:0019887">
    <property type="term" value="F:protein kinase regulator activity"/>
    <property type="evidence" value="ECO:0007669"/>
    <property type="project" value="TreeGrafter"/>
</dbReference>
<feature type="domain" description="TOG" evidence="5">
    <location>
        <begin position="1363"/>
        <end position="1596"/>
    </location>
</feature>
<keyword evidence="7" id="KW-1185">Reference proteome</keyword>
<dbReference type="PROSITE" id="PS50077">
    <property type="entry name" value="HEAT_REPEAT"/>
    <property type="match status" value="3"/>
</dbReference>
<name>A0A9J6BRM2_POLVA</name>
<dbReference type="OrthoDB" id="5148094at2759"/>
<dbReference type="GO" id="GO:0005829">
    <property type="term" value="C:cytosol"/>
    <property type="evidence" value="ECO:0007669"/>
    <property type="project" value="TreeGrafter"/>
</dbReference>
<gene>
    <name evidence="6" type="ORF">PVAND_002517</name>
</gene>
<evidence type="ECO:0000256" key="4">
    <source>
        <dbReference type="PROSITE-ProRule" id="PRU00103"/>
    </source>
</evidence>
<dbReference type="GO" id="GO:0000226">
    <property type="term" value="P:microtubule cytoskeleton organization"/>
    <property type="evidence" value="ECO:0007669"/>
    <property type="project" value="UniProtKB-ARBA"/>
</dbReference>
<evidence type="ECO:0000313" key="7">
    <source>
        <dbReference type="Proteomes" id="UP001107558"/>
    </source>
</evidence>
<dbReference type="GO" id="GO:0034198">
    <property type="term" value="P:cellular response to amino acid starvation"/>
    <property type="evidence" value="ECO:0007669"/>
    <property type="project" value="TreeGrafter"/>
</dbReference>
<dbReference type="Pfam" id="PF25801">
    <property type="entry name" value="HEAT_GCN1_C_2"/>
    <property type="match status" value="1"/>
</dbReference>
<feature type="repeat" description="HEAT" evidence="4">
    <location>
        <begin position="1656"/>
        <end position="1694"/>
    </location>
</feature>
<evidence type="ECO:0000256" key="2">
    <source>
        <dbReference type="ARBA" id="ARBA00022553"/>
    </source>
</evidence>
<dbReference type="EMBL" id="JADBJN010000003">
    <property type="protein sequence ID" value="KAG5672386.1"/>
    <property type="molecule type" value="Genomic_DNA"/>
</dbReference>
<accession>A0A9J6BRM2</accession>
<organism evidence="6 7">
    <name type="scientific">Polypedilum vanderplanki</name>
    <name type="common">Sleeping chironomid midge</name>
    <dbReference type="NCBI Taxonomy" id="319348"/>
    <lineage>
        <taxon>Eukaryota</taxon>
        <taxon>Metazoa</taxon>
        <taxon>Ecdysozoa</taxon>
        <taxon>Arthropoda</taxon>
        <taxon>Hexapoda</taxon>
        <taxon>Insecta</taxon>
        <taxon>Pterygota</taxon>
        <taxon>Neoptera</taxon>
        <taxon>Endopterygota</taxon>
        <taxon>Diptera</taxon>
        <taxon>Nematocera</taxon>
        <taxon>Chironomoidea</taxon>
        <taxon>Chironomidae</taxon>
        <taxon>Chironominae</taxon>
        <taxon>Polypedilum</taxon>
        <taxon>Polypedilum</taxon>
    </lineage>
</organism>
<proteinExistence type="inferred from homology"/>
<dbReference type="Pfam" id="PF24987">
    <property type="entry name" value="HEAT_EF3_N"/>
    <property type="match status" value="2"/>
</dbReference>
<dbReference type="InterPro" id="IPR011989">
    <property type="entry name" value="ARM-like"/>
</dbReference>
<dbReference type="Pfam" id="PF24984">
    <property type="entry name" value="HEAT_EF3_GNC1"/>
    <property type="match status" value="1"/>
</dbReference>
<evidence type="ECO:0000256" key="3">
    <source>
        <dbReference type="ARBA" id="ARBA00022737"/>
    </source>
</evidence>
<dbReference type="InterPro" id="IPR034085">
    <property type="entry name" value="TOG"/>
</dbReference>
<dbReference type="SUPFAM" id="SSF48371">
    <property type="entry name" value="ARM repeat"/>
    <property type="match status" value="5"/>
</dbReference>
<dbReference type="Proteomes" id="UP001107558">
    <property type="component" value="Chromosome 3"/>
</dbReference>
<dbReference type="Gene3D" id="1.25.10.10">
    <property type="entry name" value="Leucine-rich Repeat Variant"/>
    <property type="match status" value="6"/>
</dbReference>
<dbReference type="PANTHER" id="PTHR23346:SF7">
    <property type="entry name" value="STALLED RIBOSOME SENSOR GCN1"/>
    <property type="match status" value="1"/>
</dbReference>
<dbReference type="InterPro" id="IPR056810">
    <property type="entry name" value="GNC1-like_N"/>
</dbReference>
<dbReference type="Pfam" id="PF23271">
    <property type="entry name" value="HEAT_GCN1"/>
    <property type="match status" value="1"/>
</dbReference>
<protein>
    <recommendedName>
        <fullName evidence="5">TOG domain-containing protein</fullName>
    </recommendedName>
</protein>
<feature type="repeat" description="HEAT" evidence="4">
    <location>
        <begin position="2006"/>
        <end position="2043"/>
    </location>
</feature>
<dbReference type="SMART" id="SM01349">
    <property type="entry name" value="TOG"/>
    <property type="match status" value="2"/>
</dbReference>
<feature type="domain" description="TOG" evidence="5">
    <location>
        <begin position="1805"/>
        <end position="2065"/>
    </location>
</feature>
<reference evidence="6" key="1">
    <citation type="submission" date="2021-03" db="EMBL/GenBank/DDBJ databases">
        <title>Chromosome level genome of the anhydrobiotic midge Polypedilum vanderplanki.</title>
        <authorList>
            <person name="Yoshida Y."/>
            <person name="Kikawada T."/>
            <person name="Gusev O."/>
        </authorList>
    </citation>
    <scope>NUCLEOTIDE SEQUENCE</scope>
    <source>
        <strain evidence="6">NIAS01</strain>
        <tissue evidence="6">Whole body or cell culture</tissue>
    </source>
</reference>
<dbReference type="GO" id="GO:0006417">
    <property type="term" value="P:regulation of translation"/>
    <property type="evidence" value="ECO:0007669"/>
    <property type="project" value="TreeGrafter"/>
</dbReference>
<feature type="repeat" description="HEAT" evidence="4">
    <location>
        <begin position="1537"/>
        <end position="1574"/>
    </location>
</feature>
<comment type="similarity">
    <text evidence="1">Belongs to the GCN1 family.</text>
</comment>
<evidence type="ECO:0000313" key="6">
    <source>
        <dbReference type="EMBL" id="KAG5672386.1"/>
    </source>
</evidence>